<evidence type="ECO:0000313" key="3">
    <source>
        <dbReference type="Proteomes" id="UP000799757"/>
    </source>
</evidence>
<dbReference type="InterPro" id="IPR036047">
    <property type="entry name" value="F-box-like_dom_sf"/>
</dbReference>
<dbReference type="OrthoDB" id="5985073at2759"/>
<dbReference type="Proteomes" id="UP000799757">
    <property type="component" value="Unassembled WGS sequence"/>
</dbReference>
<protein>
    <recommendedName>
        <fullName evidence="1">F-box domain-containing protein</fullName>
    </recommendedName>
</protein>
<evidence type="ECO:0000313" key="2">
    <source>
        <dbReference type="EMBL" id="KAF2787614.1"/>
    </source>
</evidence>
<proteinExistence type="predicted"/>
<organism evidence="2 3">
    <name type="scientific">Melanomma pulvis-pyrius CBS 109.77</name>
    <dbReference type="NCBI Taxonomy" id="1314802"/>
    <lineage>
        <taxon>Eukaryota</taxon>
        <taxon>Fungi</taxon>
        <taxon>Dikarya</taxon>
        <taxon>Ascomycota</taxon>
        <taxon>Pezizomycotina</taxon>
        <taxon>Dothideomycetes</taxon>
        <taxon>Pleosporomycetidae</taxon>
        <taxon>Pleosporales</taxon>
        <taxon>Melanommataceae</taxon>
        <taxon>Melanomma</taxon>
    </lineage>
</organism>
<feature type="domain" description="F-box" evidence="1">
    <location>
        <begin position="1"/>
        <end position="45"/>
    </location>
</feature>
<reference evidence="2" key="1">
    <citation type="journal article" date="2020" name="Stud. Mycol.">
        <title>101 Dothideomycetes genomes: a test case for predicting lifestyles and emergence of pathogens.</title>
        <authorList>
            <person name="Haridas S."/>
            <person name="Albert R."/>
            <person name="Binder M."/>
            <person name="Bloem J."/>
            <person name="Labutti K."/>
            <person name="Salamov A."/>
            <person name="Andreopoulos B."/>
            <person name="Baker S."/>
            <person name="Barry K."/>
            <person name="Bills G."/>
            <person name="Bluhm B."/>
            <person name="Cannon C."/>
            <person name="Castanera R."/>
            <person name="Culley D."/>
            <person name="Daum C."/>
            <person name="Ezra D."/>
            <person name="Gonzalez J."/>
            <person name="Henrissat B."/>
            <person name="Kuo A."/>
            <person name="Liang C."/>
            <person name="Lipzen A."/>
            <person name="Lutzoni F."/>
            <person name="Magnuson J."/>
            <person name="Mondo S."/>
            <person name="Nolan M."/>
            <person name="Ohm R."/>
            <person name="Pangilinan J."/>
            <person name="Park H.-J."/>
            <person name="Ramirez L."/>
            <person name="Alfaro M."/>
            <person name="Sun H."/>
            <person name="Tritt A."/>
            <person name="Yoshinaga Y."/>
            <person name="Zwiers L.-H."/>
            <person name="Turgeon B."/>
            <person name="Goodwin S."/>
            <person name="Spatafora J."/>
            <person name="Crous P."/>
            <person name="Grigoriev I."/>
        </authorList>
    </citation>
    <scope>NUCLEOTIDE SEQUENCE</scope>
    <source>
        <strain evidence="2">CBS 109.77</strain>
    </source>
</reference>
<dbReference type="InterPro" id="IPR001810">
    <property type="entry name" value="F-box_dom"/>
</dbReference>
<dbReference type="PROSITE" id="PS50181">
    <property type="entry name" value="FBOX"/>
    <property type="match status" value="1"/>
</dbReference>
<gene>
    <name evidence="2" type="ORF">K505DRAFT_287605</name>
</gene>
<dbReference type="AlphaFoldDB" id="A0A6A6WUM3"/>
<dbReference type="EMBL" id="MU002297">
    <property type="protein sequence ID" value="KAF2787614.1"/>
    <property type="molecule type" value="Genomic_DNA"/>
</dbReference>
<accession>A0A6A6WUM3</accession>
<evidence type="ECO:0000259" key="1">
    <source>
        <dbReference type="PROSITE" id="PS50181"/>
    </source>
</evidence>
<sequence>MENLPQELVSHISSYLERDDLKRTLFVSRFFQYAAEEYSGAFTAFDLTPDTESAARFLNTYCGRHNRHLRHVGARTNFPALEWDRKTMDVVKDRPSCRYSQGELQQMDQIFTEQIISIFSTLKMLEDSIIGLYPGAAANIDLTVYTPTRAIDKNWYCWHQFYVSWRVHLLSPETLPELTLVRSLQVKNGSKIDNLDGHAQHPAVWKLDHRVLLDLAEKLPNLEQLKCHIGGDEWNGGLTEDDAKQFTRDWEGPRRDSRRDFGQKLASSALPSLQELDLNFMFPFSAADYIDQRQPMPNLVSPAKYDIFSSNLHLFSQNLRKMSIRGIVDETLFWPQSPKSTLPLWPRLEFLNVMFHMSTPTGKWYFNGLNNEGAADGYEITNLHYPPYSTTAEDRQLDGRQDYIRWETYDAQFRFLPNQDLVVPLLTAFAKAAARMPSLKVAMLWSPITLSAEDVSEFYEDFEPEGISESPLKSLAWGVCYISPGVPSFRALPQDPCTTGREIWWNVGSKWQPDKSLSDLFRQIGLQEHGGDIEEIFDEGQGLVDRGLFKRFESRWFGYRPFYDM</sequence>
<dbReference type="SUPFAM" id="SSF81383">
    <property type="entry name" value="F-box domain"/>
    <property type="match status" value="1"/>
</dbReference>
<name>A0A6A6WUM3_9PLEO</name>
<keyword evidence="3" id="KW-1185">Reference proteome</keyword>
<dbReference type="CDD" id="cd09917">
    <property type="entry name" value="F-box_SF"/>
    <property type="match status" value="1"/>
</dbReference>